<dbReference type="AlphaFoldDB" id="A0A843UVS7"/>
<dbReference type="PANTHER" id="PTHR33834">
    <property type="entry name" value="SIGNALING PEPTIDE TAXIMIN 2"/>
    <property type="match status" value="1"/>
</dbReference>
<keyword evidence="1" id="KW-0812">Transmembrane</keyword>
<accession>A0A843UVS7</accession>
<sequence>MCSCGGIRPIGWLLSLPFVLLSLIFSAIGVFIWTVGTSISAVCPCCMCVTVLLEYAIEMIKVPLHVMEWFTSLIPC</sequence>
<feature type="transmembrane region" description="Helical" evidence="1">
    <location>
        <begin position="12"/>
        <end position="33"/>
    </location>
</feature>
<dbReference type="Proteomes" id="UP000652761">
    <property type="component" value="Unassembled WGS sequence"/>
</dbReference>
<proteinExistence type="predicted"/>
<dbReference type="PANTHER" id="PTHR33834:SF2">
    <property type="entry name" value="SIGNALING PEPTIDE TAXIMIN 1"/>
    <property type="match status" value="1"/>
</dbReference>
<evidence type="ECO:0000313" key="2">
    <source>
        <dbReference type="EMBL" id="MQL87705.1"/>
    </source>
</evidence>
<reference evidence="2" key="1">
    <citation type="submission" date="2017-07" db="EMBL/GenBank/DDBJ databases">
        <title>Taro Niue Genome Assembly and Annotation.</title>
        <authorList>
            <person name="Atibalentja N."/>
            <person name="Keating K."/>
            <person name="Fields C.J."/>
        </authorList>
    </citation>
    <scope>NUCLEOTIDE SEQUENCE</scope>
    <source>
        <strain evidence="2">Niue_2</strain>
        <tissue evidence="2">Leaf</tissue>
    </source>
</reference>
<feature type="transmembrane region" description="Helical" evidence="1">
    <location>
        <begin position="39"/>
        <end position="57"/>
    </location>
</feature>
<evidence type="ECO:0000256" key="1">
    <source>
        <dbReference type="SAM" id="Phobius"/>
    </source>
</evidence>
<keyword evidence="1" id="KW-1133">Transmembrane helix</keyword>
<dbReference type="EMBL" id="NMUH01000999">
    <property type="protein sequence ID" value="MQL87705.1"/>
    <property type="molecule type" value="Genomic_DNA"/>
</dbReference>
<organism evidence="2 3">
    <name type="scientific">Colocasia esculenta</name>
    <name type="common">Wild taro</name>
    <name type="synonym">Arum esculentum</name>
    <dbReference type="NCBI Taxonomy" id="4460"/>
    <lineage>
        <taxon>Eukaryota</taxon>
        <taxon>Viridiplantae</taxon>
        <taxon>Streptophyta</taxon>
        <taxon>Embryophyta</taxon>
        <taxon>Tracheophyta</taxon>
        <taxon>Spermatophyta</taxon>
        <taxon>Magnoliopsida</taxon>
        <taxon>Liliopsida</taxon>
        <taxon>Araceae</taxon>
        <taxon>Aroideae</taxon>
        <taxon>Colocasieae</taxon>
        <taxon>Colocasia</taxon>
    </lineage>
</organism>
<protein>
    <submittedName>
        <fullName evidence="2">Uncharacterized protein</fullName>
    </submittedName>
</protein>
<dbReference type="SMR" id="A0A843UVS7"/>
<dbReference type="OrthoDB" id="1921758at2759"/>
<gene>
    <name evidence="2" type="ORF">Taro_020246</name>
</gene>
<dbReference type="InterPro" id="IPR055283">
    <property type="entry name" value="TAXIMIN_1/2"/>
</dbReference>
<keyword evidence="3" id="KW-1185">Reference proteome</keyword>
<keyword evidence="1" id="KW-0472">Membrane</keyword>
<name>A0A843UVS7_COLES</name>
<evidence type="ECO:0000313" key="3">
    <source>
        <dbReference type="Proteomes" id="UP000652761"/>
    </source>
</evidence>
<comment type="caution">
    <text evidence="2">The sequence shown here is derived from an EMBL/GenBank/DDBJ whole genome shotgun (WGS) entry which is preliminary data.</text>
</comment>